<feature type="transmembrane region" description="Helical" evidence="2">
    <location>
        <begin position="545"/>
        <end position="567"/>
    </location>
</feature>
<feature type="transmembrane region" description="Helical" evidence="2">
    <location>
        <begin position="483"/>
        <end position="503"/>
    </location>
</feature>
<keyword evidence="2" id="KW-0472">Membrane</keyword>
<keyword evidence="2" id="KW-0812">Transmembrane</keyword>
<evidence type="ECO:0000313" key="4">
    <source>
        <dbReference type="Proteomes" id="UP000198816"/>
    </source>
</evidence>
<protein>
    <submittedName>
        <fullName evidence="3">Uncharacterized protein involved in exopolysaccharide biosynthesis</fullName>
    </submittedName>
</protein>
<keyword evidence="4" id="KW-1185">Reference proteome</keyword>
<dbReference type="PANTHER" id="PTHR32309">
    <property type="entry name" value="TYROSINE-PROTEIN KINASE"/>
    <property type="match status" value="1"/>
</dbReference>
<gene>
    <name evidence="3" type="ORF">SAMN05421783_11222</name>
</gene>
<accession>A0A1H2Y457</accession>
<dbReference type="Proteomes" id="UP000198816">
    <property type="component" value="Unassembled WGS sequence"/>
</dbReference>
<evidence type="ECO:0000256" key="2">
    <source>
        <dbReference type="SAM" id="Phobius"/>
    </source>
</evidence>
<feature type="transmembrane region" description="Helical" evidence="2">
    <location>
        <begin position="24"/>
        <end position="46"/>
    </location>
</feature>
<proteinExistence type="predicted"/>
<organism evidence="3 4">
    <name type="scientific">Thiocapsa roseopersicina</name>
    <dbReference type="NCBI Taxonomy" id="1058"/>
    <lineage>
        <taxon>Bacteria</taxon>
        <taxon>Pseudomonadati</taxon>
        <taxon>Pseudomonadota</taxon>
        <taxon>Gammaproteobacteria</taxon>
        <taxon>Chromatiales</taxon>
        <taxon>Chromatiaceae</taxon>
        <taxon>Thiocapsa</taxon>
    </lineage>
</organism>
<keyword evidence="1" id="KW-0175">Coiled coil</keyword>
<reference evidence="4" key="1">
    <citation type="submission" date="2016-10" db="EMBL/GenBank/DDBJ databases">
        <authorList>
            <person name="Varghese N."/>
            <person name="Submissions S."/>
        </authorList>
    </citation>
    <scope>NUCLEOTIDE SEQUENCE [LARGE SCALE GENOMIC DNA]</scope>
    <source>
        <strain evidence="4">DSM 217</strain>
    </source>
</reference>
<dbReference type="OrthoDB" id="9795292at2"/>
<dbReference type="SUPFAM" id="SSF57997">
    <property type="entry name" value="Tropomyosin"/>
    <property type="match status" value="1"/>
</dbReference>
<dbReference type="STRING" id="1058.SAMN05421783_11222"/>
<dbReference type="EMBL" id="FNNZ01000012">
    <property type="protein sequence ID" value="SDW99608.1"/>
    <property type="molecule type" value="Genomic_DNA"/>
</dbReference>
<evidence type="ECO:0000256" key="1">
    <source>
        <dbReference type="SAM" id="Coils"/>
    </source>
</evidence>
<evidence type="ECO:0000313" key="3">
    <source>
        <dbReference type="EMBL" id="SDW99608.1"/>
    </source>
</evidence>
<keyword evidence="2" id="KW-1133">Transmembrane helix</keyword>
<dbReference type="RefSeq" id="WP_093032851.1">
    <property type="nucleotide sequence ID" value="NZ_FNNZ01000012.1"/>
</dbReference>
<feature type="coiled-coil region" evidence="1">
    <location>
        <begin position="168"/>
        <end position="252"/>
    </location>
</feature>
<dbReference type="AlphaFoldDB" id="A0A1H2Y457"/>
<dbReference type="PANTHER" id="PTHR32309:SF31">
    <property type="entry name" value="CAPSULAR EXOPOLYSACCHARIDE FAMILY"/>
    <property type="match status" value="1"/>
</dbReference>
<name>A0A1H2Y457_THIRO</name>
<dbReference type="InterPro" id="IPR050445">
    <property type="entry name" value="Bact_polysacc_biosynth/exp"/>
</dbReference>
<sequence length="592" mass="65904">MAEHYQTQNIDDYIATLKRRRWQIIVPALVIFLAAAAVAVGLPAVYRSTGTILIEQQEIPTDLVQSTVTSYAGERVQIVSQKVMTAENLGLIMERYDLYSDIRRDFGLAYAVREMQKDIELETIGANVADARGGRAQEVAIAFSLSFDHPSPEIAQAVADDIIQLFLEENVRDRKETAQKTSDFLEQEAGKLSAQIDMLEKQLAEFKEAEGHRLPELMNFNLERMKSTEERLRNQEESIRTLEQQRMYLQSELASTEPYAAMFSSTGERVMTPADRLRVLEAEYVGLAARYSPTHPDRVRVERELAALRQAVGASDDGNLGRRLVQQQAELQSALDRYSEEHPDVKRLQRAVAATRAELAKQGKGGSDWVPGVSDANNPSYVQLQTRLAATEADLRSARITRDELLASLKDYEQRITESPQIEREYKTLTRDYTNAVTSYQDILAKLGAARLAEALETESRGERFSLIEPPPLPRKPYKPNRLGLLFLGFVLSVGGGMGHAVVREAMDKRIYGPKVVQSIIGSAPLAVIPFIETEEDQRLRSRRVMMASAALAGLIALGVLLVHLFVMPLGEIAATLTGESAPTETSTAVEQ</sequence>